<dbReference type="AlphaFoldDB" id="A0A1J4KSY8"/>
<evidence type="ECO:0000313" key="8">
    <source>
        <dbReference type="EMBL" id="OHT14409.1"/>
    </source>
</evidence>
<dbReference type="Pfam" id="PF05063">
    <property type="entry name" value="MT-A70"/>
    <property type="match status" value="1"/>
</dbReference>
<dbReference type="GO" id="GO:0001734">
    <property type="term" value="F:mRNA m(6)A methyltransferase activity"/>
    <property type="evidence" value="ECO:0007669"/>
    <property type="project" value="UniProtKB-EC"/>
</dbReference>
<feature type="region of interest" description="Disordered" evidence="7">
    <location>
        <begin position="37"/>
        <end position="64"/>
    </location>
</feature>
<dbReference type="InterPro" id="IPR007757">
    <property type="entry name" value="MT-A70-like"/>
</dbReference>
<keyword evidence="4" id="KW-0949">S-adenosyl-L-methionine</keyword>
<comment type="catalytic activity">
    <reaction evidence="5">
        <text>an adenosine in mRNA + S-adenosyl-L-methionine = an N(6)-methyladenosine in mRNA + S-adenosyl-L-homocysteine + H(+)</text>
        <dbReference type="Rhea" id="RHEA:55584"/>
        <dbReference type="Rhea" id="RHEA-COMP:12414"/>
        <dbReference type="Rhea" id="RHEA-COMP:12417"/>
        <dbReference type="ChEBI" id="CHEBI:15378"/>
        <dbReference type="ChEBI" id="CHEBI:57856"/>
        <dbReference type="ChEBI" id="CHEBI:59789"/>
        <dbReference type="ChEBI" id="CHEBI:74411"/>
        <dbReference type="ChEBI" id="CHEBI:74449"/>
        <dbReference type="EC" id="2.1.1.348"/>
    </reaction>
</comment>
<reference evidence="8" key="1">
    <citation type="submission" date="2016-10" db="EMBL/GenBank/DDBJ databases">
        <authorList>
            <person name="Benchimol M."/>
            <person name="Almeida L.G."/>
            <person name="Vasconcelos A.T."/>
            <person name="Perreira-Neves A."/>
            <person name="Rosa I.A."/>
            <person name="Tasca T."/>
            <person name="Bogo M.R."/>
            <person name="de Souza W."/>
        </authorList>
    </citation>
    <scope>NUCLEOTIDE SEQUENCE [LARGE SCALE GENOMIC DNA]</scope>
    <source>
        <strain evidence="8">K</strain>
    </source>
</reference>
<dbReference type="Proteomes" id="UP000179807">
    <property type="component" value="Unassembled WGS sequence"/>
</dbReference>
<dbReference type="OrthoDB" id="10262526at2759"/>
<sequence>MAYFGTRKHEKISYDERDPDYIEGICSDDDSILFLPKDKNKRRKVSKEKQKDKEAYSPEFSPPEPKDFIIHQKKTKKRSSVNGPILTGKTHIQQFAPALIQKLIYTTNDSIVYTDPQGNPCPYVPYSEVVKKILRPELLFKGCTNINTLMPVYDPTAPDKLQYFNLDGQLPIFDMNYIHSLSDEDIKEIISMIDSELNEYDFLNIEDCYLVPPFNENLKKSISINANVLDFDWEALGREIQFDVILMDPPWMIQSSKMTRGVELGYDQMKEDHIAAMPLHLVQKNGYVFMWVVAREFSNGLKMLEMWGYQVINSVNWIKTSRRGIYHPSNGYYLQHTKETLLIGVKGSGVSFMRPNKFHDLIVQPRNLRQSHKPNRLYKIIESIFPGGKYLELFARSHNLRNGWVSLGLEVPK</sequence>
<keyword evidence="9" id="KW-1185">Reference proteome</keyword>
<dbReference type="VEuPathDB" id="TrichDB:TRFO_15186"/>
<dbReference type="PANTHER" id="PTHR12829:SF7">
    <property type="entry name" value="N6-ADENOSINE-METHYLTRANSFERASE CATALYTIC SUBUNIT"/>
    <property type="match status" value="1"/>
</dbReference>
<dbReference type="Gene3D" id="3.40.50.150">
    <property type="entry name" value="Vaccinia Virus protein VP39"/>
    <property type="match status" value="1"/>
</dbReference>
<dbReference type="RefSeq" id="XP_068367545.1">
    <property type="nucleotide sequence ID" value="XM_068498241.1"/>
</dbReference>
<dbReference type="GO" id="GO:0003676">
    <property type="term" value="F:nucleic acid binding"/>
    <property type="evidence" value="ECO:0007669"/>
    <property type="project" value="InterPro"/>
</dbReference>
<dbReference type="GO" id="GO:0036396">
    <property type="term" value="C:RNA N6-methyladenosine methyltransferase complex"/>
    <property type="evidence" value="ECO:0007669"/>
    <property type="project" value="TreeGrafter"/>
</dbReference>
<accession>A0A1J4KSY8</accession>
<keyword evidence="3" id="KW-0808">Transferase</keyword>
<dbReference type="PANTHER" id="PTHR12829">
    <property type="entry name" value="N6-ADENOSINE-METHYLTRANSFERASE"/>
    <property type="match status" value="1"/>
</dbReference>
<dbReference type="GeneID" id="94832945"/>
<evidence type="ECO:0000256" key="4">
    <source>
        <dbReference type="ARBA" id="ARBA00022691"/>
    </source>
</evidence>
<proteinExistence type="inferred from homology"/>
<feature type="compositionally biased region" description="Basic and acidic residues" evidence="7">
    <location>
        <begin position="47"/>
        <end position="56"/>
    </location>
</feature>
<evidence type="ECO:0000256" key="5">
    <source>
        <dbReference type="ARBA" id="ARBA00048957"/>
    </source>
</evidence>
<dbReference type="InterPro" id="IPR002052">
    <property type="entry name" value="DNA_methylase_N6_adenine_CS"/>
</dbReference>
<dbReference type="GO" id="GO:0032259">
    <property type="term" value="P:methylation"/>
    <property type="evidence" value="ECO:0007669"/>
    <property type="project" value="UniProtKB-KW"/>
</dbReference>
<dbReference type="EMBL" id="MLAK01000374">
    <property type="protein sequence ID" value="OHT14409.1"/>
    <property type="molecule type" value="Genomic_DNA"/>
</dbReference>
<name>A0A1J4KSY8_9EUKA</name>
<evidence type="ECO:0000256" key="3">
    <source>
        <dbReference type="ARBA" id="ARBA00022679"/>
    </source>
</evidence>
<dbReference type="EC" id="2.1.1.348" evidence="1"/>
<evidence type="ECO:0000313" key="9">
    <source>
        <dbReference type="Proteomes" id="UP000179807"/>
    </source>
</evidence>
<protein>
    <recommendedName>
        <fullName evidence="1">mRNA m(6)A methyltransferase</fullName>
        <ecNumber evidence="1">2.1.1.348</ecNumber>
    </recommendedName>
</protein>
<evidence type="ECO:0000256" key="6">
    <source>
        <dbReference type="PROSITE-ProRule" id="PRU00489"/>
    </source>
</evidence>
<gene>
    <name evidence="8" type="ORF">TRFO_15186</name>
</gene>
<comment type="caution">
    <text evidence="8">The sequence shown here is derived from an EMBL/GenBank/DDBJ whole genome shotgun (WGS) entry which is preliminary data.</text>
</comment>
<comment type="similarity">
    <text evidence="6">Belongs to the MT-A70-like family.</text>
</comment>
<dbReference type="GO" id="GO:0005634">
    <property type="term" value="C:nucleus"/>
    <property type="evidence" value="ECO:0007669"/>
    <property type="project" value="TreeGrafter"/>
</dbReference>
<dbReference type="PROSITE" id="PS51143">
    <property type="entry name" value="MT_A70"/>
    <property type="match status" value="1"/>
</dbReference>
<evidence type="ECO:0000256" key="2">
    <source>
        <dbReference type="ARBA" id="ARBA00022603"/>
    </source>
</evidence>
<dbReference type="InterPro" id="IPR029063">
    <property type="entry name" value="SAM-dependent_MTases_sf"/>
</dbReference>
<evidence type="ECO:0000256" key="1">
    <source>
        <dbReference type="ARBA" id="ARBA00012160"/>
    </source>
</evidence>
<dbReference type="SUPFAM" id="SSF53335">
    <property type="entry name" value="S-adenosyl-L-methionine-dependent methyltransferases"/>
    <property type="match status" value="1"/>
</dbReference>
<keyword evidence="2" id="KW-0489">Methyltransferase</keyword>
<dbReference type="PROSITE" id="PS00092">
    <property type="entry name" value="N6_MTASE"/>
    <property type="match status" value="1"/>
</dbReference>
<evidence type="ECO:0000256" key="7">
    <source>
        <dbReference type="SAM" id="MobiDB-lite"/>
    </source>
</evidence>
<organism evidence="8 9">
    <name type="scientific">Tritrichomonas foetus</name>
    <dbReference type="NCBI Taxonomy" id="1144522"/>
    <lineage>
        <taxon>Eukaryota</taxon>
        <taxon>Metamonada</taxon>
        <taxon>Parabasalia</taxon>
        <taxon>Tritrichomonadida</taxon>
        <taxon>Tritrichomonadidae</taxon>
        <taxon>Tritrichomonas</taxon>
    </lineage>
</organism>